<dbReference type="EMBL" id="JAASRM010000001">
    <property type="protein sequence ID" value="NIK88142.1"/>
    <property type="molecule type" value="Genomic_DNA"/>
</dbReference>
<evidence type="ECO:0008006" key="3">
    <source>
        <dbReference type="Google" id="ProtNLM"/>
    </source>
</evidence>
<dbReference type="RefSeq" id="WP_167082327.1">
    <property type="nucleotide sequence ID" value="NZ_BAAADC010000001.1"/>
</dbReference>
<dbReference type="AlphaFoldDB" id="A0A846MYN4"/>
<proteinExistence type="predicted"/>
<name>A0A846MYN4_9PROT</name>
<keyword evidence="2" id="KW-1185">Reference proteome</keyword>
<protein>
    <recommendedName>
        <fullName evidence="3">CopG family transcriptional regulator</fullName>
    </recommendedName>
</protein>
<accession>A0A846MYN4</accession>
<comment type="caution">
    <text evidence="1">The sequence shown here is derived from an EMBL/GenBank/DDBJ whole genome shotgun (WGS) entry which is preliminary data.</text>
</comment>
<evidence type="ECO:0000313" key="1">
    <source>
        <dbReference type="EMBL" id="NIK88142.1"/>
    </source>
</evidence>
<organism evidence="1 2">
    <name type="scientific">Rhizomicrobium palustre</name>
    <dbReference type="NCBI Taxonomy" id="189966"/>
    <lineage>
        <taxon>Bacteria</taxon>
        <taxon>Pseudomonadati</taxon>
        <taxon>Pseudomonadota</taxon>
        <taxon>Alphaproteobacteria</taxon>
        <taxon>Micropepsales</taxon>
        <taxon>Micropepsaceae</taxon>
        <taxon>Rhizomicrobium</taxon>
    </lineage>
</organism>
<sequence>MNEDSESKGFSITLPLEAIEMIENGLIPFGLYGKKRATICRALILDALKQTSVQDHIRQGRTKRG</sequence>
<dbReference type="Proteomes" id="UP000570514">
    <property type="component" value="Unassembled WGS sequence"/>
</dbReference>
<reference evidence="1 2" key="1">
    <citation type="submission" date="2020-03" db="EMBL/GenBank/DDBJ databases">
        <title>Genomic Encyclopedia of Type Strains, Phase IV (KMG-IV): sequencing the most valuable type-strain genomes for metagenomic binning, comparative biology and taxonomic classification.</title>
        <authorList>
            <person name="Goeker M."/>
        </authorList>
    </citation>
    <scope>NUCLEOTIDE SEQUENCE [LARGE SCALE GENOMIC DNA]</scope>
    <source>
        <strain evidence="1 2">DSM 19867</strain>
    </source>
</reference>
<gene>
    <name evidence="1" type="ORF">FHS83_001460</name>
</gene>
<evidence type="ECO:0000313" key="2">
    <source>
        <dbReference type="Proteomes" id="UP000570514"/>
    </source>
</evidence>